<reference evidence="2 3" key="1">
    <citation type="submission" date="2020-08" db="EMBL/GenBank/DDBJ databases">
        <title>Genomic Encyclopedia of Type Strains, Phase IV (KMG-IV): sequencing the most valuable type-strain genomes for metagenomic binning, comparative biology and taxonomic classification.</title>
        <authorList>
            <person name="Goeker M."/>
        </authorList>
    </citation>
    <scope>NUCLEOTIDE SEQUENCE [LARGE SCALE GENOMIC DNA]</scope>
    <source>
        <strain evidence="2 3">DSM 26189</strain>
    </source>
</reference>
<gene>
    <name evidence="2" type="ORF">GGR43_004635</name>
</gene>
<proteinExistence type="predicted"/>
<evidence type="ECO:0000313" key="2">
    <source>
        <dbReference type="EMBL" id="MBB3928890.1"/>
    </source>
</evidence>
<name>A0A7W6FSA5_9SPHN</name>
<evidence type="ECO:0000313" key="3">
    <source>
        <dbReference type="Proteomes" id="UP000571950"/>
    </source>
</evidence>
<protein>
    <recommendedName>
        <fullName evidence="1">DUF6745 domain-containing protein</fullName>
    </recommendedName>
</protein>
<organism evidence="2 3">
    <name type="scientific">Sphingobium jiangsuense</name>
    <dbReference type="NCBI Taxonomy" id="870476"/>
    <lineage>
        <taxon>Bacteria</taxon>
        <taxon>Pseudomonadati</taxon>
        <taxon>Pseudomonadota</taxon>
        <taxon>Alphaproteobacteria</taxon>
        <taxon>Sphingomonadales</taxon>
        <taxon>Sphingomonadaceae</taxon>
        <taxon>Sphingobium</taxon>
    </lineage>
</organism>
<dbReference type="Proteomes" id="UP000571950">
    <property type="component" value="Unassembled WGS sequence"/>
</dbReference>
<dbReference type="InterPro" id="IPR046633">
    <property type="entry name" value="DUF6745"/>
</dbReference>
<dbReference type="EMBL" id="JACIDT010000042">
    <property type="protein sequence ID" value="MBB3928890.1"/>
    <property type="molecule type" value="Genomic_DNA"/>
</dbReference>
<feature type="domain" description="DUF6745" evidence="1">
    <location>
        <begin position="3"/>
        <end position="96"/>
    </location>
</feature>
<sequence>MRWDDGRRLHNEDGPAVQYSDGYALYSWHGTRLPAEWVEHRATIDPAEILRCQNVEQRAAGAACIGWPRMLSVLGSKVIDHDPDPSHGDLIELQLPGLDQPGRFLKAECPRNGTIVEGVPGNIKTVLEAQAWRVGLLPSEFSYPQVRT</sequence>
<keyword evidence="3" id="KW-1185">Reference proteome</keyword>
<dbReference type="Pfam" id="PF20530">
    <property type="entry name" value="DUF6745"/>
    <property type="match status" value="1"/>
</dbReference>
<comment type="caution">
    <text evidence="2">The sequence shown here is derived from an EMBL/GenBank/DDBJ whole genome shotgun (WGS) entry which is preliminary data.</text>
</comment>
<dbReference type="AlphaFoldDB" id="A0A7W6FSA5"/>
<evidence type="ECO:0000259" key="1">
    <source>
        <dbReference type="Pfam" id="PF20530"/>
    </source>
</evidence>
<accession>A0A7W6FSA5</accession>